<reference evidence="2" key="1">
    <citation type="submission" date="2016-11" db="UniProtKB">
        <authorList>
            <consortium name="WormBaseParasite"/>
        </authorList>
    </citation>
    <scope>IDENTIFICATION</scope>
</reference>
<protein>
    <submittedName>
        <fullName evidence="2">Secreted protein</fullName>
    </submittedName>
</protein>
<evidence type="ECO:0000313" key="1">
    <source>
        <dbReference type="Proteomes" id="UP000095283"/>
    </source>
</evidence>
<dbReference type="Proteomes" id="UP000095283">
    <property type="component" value="Unplaced"/>
</dbReference>
<sequence>MVIGVLRARWPAHSGHIIVLQPGLGASTGVDCGIVLLESELTHPGSQRCSLSSTQTSSLFLKTRRSIFSQSHFMNILAQQSLSPICSCVTCGHFFIPPMSQVLRIPLMLIVLFDAYFNSTSFALA</sequence>
<dbReference type="AlphaFoldDB" id="A0A1I7WPD0"/>
<name>A0A1I7WPD0_HETBA</name>
<accession>A0A1I7WPD0</accession>
<evidence type="ECO:0000313" key="2">
    <source>
        <dbReference type="WBParaSite" id="Hba_07000"/>
    </source>
</evidence>
<keyword evidence="1" id="KW-1185">Reference proteome</keyword>
<organism evidence="1 2">
    <name type="scientific">Heterorhabditis bacteriophora</name>
    <name type="common">Entomopathogenic nematode worm</name>
    <dbReference type="NCBI Taxonomy" id="37862"/>
    <lineage>
        <taxon>Eukaryota</taxon>
        <taxon>Metazoa</taxon>
        <taxon>Ecdysozoa</taxon>
        <taxon>Nematoda</taxon>
        <taxon>Chromadorea</taxon>
        <taxon>Rhabditida</taxon>
        <taxon>Rhabditina</taxon>
        <taxon>Rhabditomorpha</taxon>
        <taxon>Strongyloidea</taxon>
        <taxon>Heterorhabditidae</taxon>
        <taxon>Heterorhabditis</taxon>
    </lineage>
</organism>
<dbReference type="WBParaSite" id="Hba_07000">
    <property type="protein sequence ID" value="Hba_07000"/>
    <property type="gene ID" value="Hba_07000"/>
</dbReference>
<proteinExistence type="predicted"/>